<evidence type="ECO:0000313" key="3">
    <source>
        <dbReference type="EMBL" id="VEN41731.1"/>
    </source>
</evidence>
<gene>
    <name evidence="3" type="ORF">CALMAC_LOCUS5461</name>
</gene>
<accession>A0A653C1K1</accession>
<keyword evidence="1" id="KW-0175">Coiled coil</keyword>
<evidence type="ECO:0000256" key="1">
    <source>
        <dbReference type="SAM" id="Coils"/>
    </source>
</evidence>
<reference evidence="3 4" key="1">
    <citation type="submission" date="2019-01" db="EMBL/GenBank/DDBJ databases">
        <authorList>
            <person name="Sayadi A."/>
        </authorList>
    </citation>
    <scope>NUCLEOTIDE SEQUENCE [LARGE SCALE GENOMIC DNA]</scope>
</reference>
<name>A0A653C1K1_CALMS</name>
<organism evidence="3 4">
    <name type="scientific">Callosobruchus maculatus</name>
    <name type="common">Southern cowpea weevil</name>
    <name type="synonym">Pulse bruchid</name>
    <dbReference type="NCBI Taxonomy" id="64391"/>
    <lineage>
        <taxon>Eukaryota</taxon>
        <taxon>Metazoa</taxon>
        <taxon>Ecdysozoa</taxon>
        <taxon>Arthropoda</taxon>
        <taxon>Hexapoda</taxon>
        <taxon>Insecta</taxon>
        <taxon>Pterygota</taxon>
        <taxon>Neoptera</taxon>
        <taxon>Endopterygota</taxon>
        <taxon>Coleoptera</taxon>
        <taxon>Polyphaga</taxon>
        <taxon>Cucujiformia</taxon>
        <taxon>Chrysomeloidea</taxon>
        <taxon>Chrysomelidae</taxon>
        <taxon>Bruchinae</taxon>
        <taxon>Bruchini</taxon>
        <taxon>Callosobruchus</taxon>
    </lineage>
</organism>
<proteinExistence type="predicted"/>
<sequence>MVNYVLSFCKITGASKIFKRNFYLPLLKPLTPREALRTLRITGKWLLGAKYQHYIPVLLNHTQKRSKKSADYGKLHHEKSDDYTYMTPVFDPENESQKILLNLLEGKESNGMYVYTVHDKKYNIVFSTQFEVALRDGEIIDVLVSQKNDKILIKMKDRKKVPMEIQYFEGDCDNLYTGEAATDEEQEKHHHHGKYTMGLAQLFEEKEMREEKWEEELKKIMKRRKKVKWENSKAYKEMMKRNMKNMNWNKFEEEAKKVIEEIEEPAKEQAIEMEVEDLEATKNVNETILGRGEEMLNQLPTLTEIPDIIKNMGNASLHEIEASPEDENNKGRRVSGVKVTLPSGKECFVSGQMVLTEEGEVFVPGQTVHNEFGDEYVPGITTVINNQPTLVSGLILGEQDQDPLFLPSQSSITADGTLTFTSDPEERPAPPPESERKVKRKKKEPEVLPEIVEEENPFENFEIVILCDDSDDSESEDKSVEISSEELNNSEMEELDIEAIRLRQEQHRLELEKLNQQLFDDMSDIISNLEDKKAELKRKLDELRKKHMDNQNNLVTYVNEKDAMEVASKITEDKELINRLSDILLTMTRRSATFRDKNSVRSDNINLDCPSSNASDAEISLNACTNKLRALYKTALVAANDVFKNRPKDQLLALTTIGNILCGPLKNDDRLLKELINIMKTQIDRDEICNAAFKQLTQAIEDTKVAVLNKIVDEELSTLEFNELVEKILGSENIMNIAFQKITKQEHSILKSVVENISSQLVEVRVEEDAVKVLQKSIVKAIKAMVDDRYAKISYNEFKEDAISFAKALDMEDVIDDLQKSRTFSEQTTDLLKRVLLMRQIAERDYSLRTAITRIKRNPEVARSDPRIRQLIRESGCLVSELKPLYNSRGMPLNLMKRQNLLAIEDYLVRKTNLDYPVLISRGAFQAIIPKDASRGVLAGRIPYVLVDESGVTNFKPMHMISAIQVNKNREKRIDDYLSGVRERDDTSSYLKNQQSNVRRLKRIVNRRKAA</sequence>
<feature type="region of interest" description="Disordered" evidence="2">
    <location>
        <begin position="405"/>
        <end position="448"/>
    </location>
</feature>
<feature type="coiled-coil region" evidence="1">
    <location>
        <begin position="203"/>
        <end position="230"/>
    </location>
</feature>
<dbReference type="AlphaFoldDB" id="A0A653C1K1"/>
<feature type="compositionally biased region" description="Basic and acidic residues" evidence="2">
    <location>
        <begin position="424"/>
        <end position="436"/>
    </location>
</feature>
<protein>
    <submittedName>
        <fullName evidence="3">Uncharacterized protein</fullName>
    </submittedName>
</protein>
<dbReference type="Proteomes" id="UP000410492">
    <property type="component" value="Unassembled WGS sequence"/>
</dbReference>
<feature type="compositionally biased region" description="Polar residues" evidence="2">
    <location>
        <begin position="407"/>
        <end position="422"/>
    </location>
</feature>
<keyword evidence="4" id="KW-1185">Reference proteome</keyword>
<evidence type="ECO:0000313" key="4">
    <source>
        <dbReference type="Proteomes" id="UP000410492"/>
    </source>
</evidence>
<evidence type="ECO:0000256" key="2">
    <source>
        <dbReference type="SAM" id="MobiDB-lite"/>
    </source>
</evidence>
<dbReference type="OrthoDB" id="5969272at2759"/>
<dbReference type="EMBL" id="CAACVG010006790">
    <property type="protein sequence ID" value="VEN41731.1"/>
    <property type="molecule type" value="Genomic_DNA"/>
</dbReference>
<feature type="coiled-coil region" evidence="1">
    <location>
        <begin position="492"/>
        <end position="553"/>
    </location>
</feature>